<keyword evidence="4" id="KW-0378">Hydrolase</keyword>
<keyword evidence="11" id="KW-1185">Reference proteome</keyword>
<evidence type="ECO:0000313" key="11">
    <source>
        <dbReference type="Proteomes" id="UP000320593"/>
    </source>
</evidence>
<keyword evidence="9" id="KW-0547">Nucleotide-binding</keyword>
<evidence type="ECO:0000313" key="9">
    <source>
        <dbReference type="EMBL" id="TWI78682.1"/>
    </source>
</evidence>
<evidence type="ECO:0000259" key="8">
    <source>
        <dbReference type="PROSITE" id="PS51643"/>
    </source>
</evidence>
<dbReference type="InterPro" id="IPR011545">
    <property type="entry name" value="DEAD/DEAH_box_helicase_dom"/>
</dbReference>
<name>A0A562SBH3_9HYPH</name>
<organism evidence="9 11">
    <name type="scientific">Roseibium hamelinense</name>
    <dbReference type="NCBI Taxonomy" id="150831"/>
    <lineage>
        <taxon>Bacteria</taxon>
        <taxon>Pseudomonadati</taxon>
        <taxon>Pseudomonadota</taxon>
        <taxon>Alphaproteobacteria</taxon>
        <taxon>Hyphomicrobiales</taxon>
        <taxon>Stappiaceae</taxon>
        <taxon>Roseibium</taxon>
    </lineage>
</organism>
<dbReference type="GO" id="GO:0005524">
    <property type="term" value="F:ATP binding"/>
    <property type="evidence" value="ECO:0007669"/>
    <property type="project" value="InterPro"/>
</dbReference>
<dbReference type="GO" id="GO:0016787">
    <property type="term" value="F:hydrolase activity"/>
    <property type="evidence" value="ECO:0007669"/>
    <property type="project" value="UniProtKB-KW"/>
</dbReference>
<gene>
    <name evidence="10" type="ORF">JM93_03908</name>
    <name evidence="9" type="ORF">JM93_04420</name>
</gene>
<dbReference type="CDD" id="cd09641">
    <property type="entry name" value="Cas3''_I"/>
    <property type="match status" value="1"/>
</dbReference>
<dbReference type="CDD" id="cd17930">
    <property type="entry name" value="DEXHc_cas3"/>
    <property type="match status" value="1"/>
</dbReference>
<dbReference type="InterPro" id="IPR027417">
    <property type="entry name" value="P-loop_NTPase"/>
</dbReference>
<dbReference type="GO" id="GO:0004519">
    <property type="term" value="F:endonuclease activity"/>
    <property type="evidence" value="ECO:0007669"/>
    <property type="project" value="UniProtKB-KW"/>
</dbReference>
<protein>
    <submittedName>
        <fullName evidence="9">CRISPR-associated endonuclease/helicase Cas3</fullName>
    </submittedName>
</protein>
<feature type="region of interest" description="Disordered" evidence="6">
    <location>
        <begin position="419"/>
        <end position="438"/>
    </location>
</feature>
<dbReference type="Gene3D" id="1.10.3210.30">
    <property type="match status" value="1"/>
</dbReference>
<keyword evidence="5" id="KW-0051">Antiviral defense</keyword>
<comment type="similarity">
    <text evidence="2">In the central section; belongs to the CRISPR-associated helicase Cas3 family.</text>
</comment>
<evidence type="ECO:0000259" key="7">
    <source>
        <dbReference type="PROSITE" id="PS51192"/>
    </source>
</evidence>
<dbReference type="Pfam" id="PF00270">
    <property type="entry name" value="DEAD"/>
    <property type="match status" value="1"/>
</dbReference>
<evidence type="ECO:0000256" key="3">
    <source>
        <dbReference type="ARBA" id="ARBA00022723"/>
    </source>
</evidence>
<keyword evidence="9" id="KW-0540">Nuclease</keyword>
<keyword evidence="9" id="KW-0067">ATP-binding</keyword>
<dbReference type="EMBL" id="VLLF01000010">
    <property type="protein sequence ID" value="TWI81944.1"/>
    <property type="molecule type" value="Genomic_DNA"/>
</dbReference>
<evidence type="ECO:0000313" key="10">
    <source>
        <dbReference type="EMBL" id="TWI81944.1"/>
    </source>
</evidence>
<feature type="domain" description="HD Cas3-type" evidence="8">
    <location>
        <begin position="11"/>
        <end position="179"/>
    </location>
</feature>
<dbReference type="GO" id="GO:0004386">
    <property type="term" value="F:helicase activity"/>
    <property type="evidence" value="ECO:0007669"/>
    <property type="project" value="UniProtKB-KW"/>
</dbReference>
<evidence type="ECO:0000256" key="6">
    <source>
        <dbReference type="SAM" id="MobiDB-lite"/>
    </source>
</evidence>
<dbReference type="PROSITE" id="PS51192">
    <property type="entry name" value="HELICASE_ATP_BIND_1"/>
    <property type="match status" value="1"/>
</dbReference>
<dbReference type="PROSITE" id="PS51643">
    <property type="entry name" value="HD_CAS3"/>
    <property type="match status" value="1"/>
</dbReference>
<comment type="similarity">
    <text evidence="1">In the N-terminal section; belongs to the CRISPR-associated nuclease Cas3-HD family.</text>
</comment>
<dbReference type="Pfam" id="PF01966">
    <property type="entry name" value="HD"/>
    <property type="match status" value="1"/>
</dbReference>
<dbReference type="GO" id="GO:0051607">
    <property type="term" value="P:defense response to virus"/>
    <property type="evidence" value="ECO:0007669"/>
    <property type="project" value="UniProtKB-KW"/>
</dbReference>
<keyword evidence="3" id="KW-0479">Metal-binding</keyword>
<dbReference type="GO" id="GO:0003676">
    <property type="term" value="F:nucleic acid binding"/>
    <property type="evidence" value="ECO:0007669"/>
    <property type="project" value="InterPro"/>
</dbReference>
<comment type="caution">
    <text evidence="9">The sequence shown here is derived from an EMBL/GenBank/DDBJ whole genome shotgun (WGS) entry which is preliminary data.</text>
</comment>
<dbReference type="RefSeq" id="WP_145346740.1">
    <property type="nucleotide sequence ID" value="NZ_SMLY01000025.1"/>
</dbReference>
<dbReference type="InterPro" id="IPR006483">
    <property type="entry name" value="CRISPR-assoc_Cas3_HD"/>
</dbReference>
<dbReference type="OrthoDB" id="9810236at2"/>
<dbReference type="GO" id="GO:0046872">
    <property type="term" value="F:metal ion binding"/>
    <property type="evidence" value="ECO:0007669"/>
    <property type="project" value="UniProtKB-KW"/>
</dbReference>
<dbReference type="AlphaFoldDB" id="A0A562SBH3"/>
<dbReference type="SUPFAM" id="SSF109604">
    <property type="entry name" value="HD-domain/PDEase-like"/>
    <property type="match status" value="1"/>
</dbReference>
<feature type="non-terminal residue" evidence="9">
    <location>
        <position position="438"/>
    </location>
</feature>
<dbReference type="SUPFAM" id="SSF52540">
    <property type="entry name" value="P-loop containing nucleoside triphosphate hydrolases"/>
    <property type="match status" value="1"/>
</dbReference>
<keyword evidence="9" id="KW-0255">Endonuclease</keyword>
<proteinExistence type="inferred from homology"/>
<evidence type="ECO:0000256" key="5">
    <source>
        <dbReference type="ARBA" id="ARBA00023118"/>
    </source>
</evidence>
<dbReference type="InterPro" id="IPR006674">
    <property type="entry name" value="HD_domain"/>
</dbReference>
<sequence length="438" mass="48716">MNFAHSGREQDKSDWQKLDAHLVAVGELASKYGHDCGLDRAAYFAGLLHDLGKYSPPFQRRLEGEDIRVDHSTAGAIAVLDIFTENNLDRVTAELIAYCIAGHHAGLPDRQNETAACLDRRLAAELPALDPVWKEELDVALGSISPELLSSFIGKKGAFFSMSVITRMIFSCLVDADFKDTEAYYAALESRFHDREWPSLQESLPVLSDRFSAFMDHKRNLSNDLNKLRSNILDHMLGKARDTPGLFTLTVPTGGGKTLASLGFALDHARIHGHRRIIYAIPFTSIIDQTADIFRKVLGEDVVLEHHSAIDEETTGNRQQRGKLKLAMEDWAAPVVVTTNVQFFESLFASRPSRARKLHNIARSVIILDEAQTLPRPLLKPAMRMLEELANSYGCTIILCTATQPALDKARLEDGLPLQGRELAPDPQQLAKKLRRAS</sequence>
<accession>A0A562SBH3</accession>
<reference evidence="9 11" key="1">
    <citation type="submission" date="2019-07" db="EMBL/GenBank/DDBJ databases">
        <title>Genomic Encyclopedia of Archaeal and Bacterial Type Strains, Phase II (KMG-II): from individual species to whole genera.</title>
        <authorList>
            <person name="Goeker M."/>
        </authorList>
    </citation>
    <scope>NUCLEOTIDE SEQUENCE [LARGE SCALE GENOMIC DNA]</scope>
    <source>
        <strain evidence="9 11">ATCC BAA-252</strain>
    </source>
</reference>
<feature type="domain" description="Helicase ATP-binding" evidence="7">
    <location>
        <begin position="238"/>
        <end position="422"/>
    </location>
</feature>
<dbReference type="NCBIfam" id="TIGR01596">
    <property type="entry name" value="cas3_HD"/>
    <property type="match status" value="1"/>
</dbReference>
<dbReference type="InterPro" id="IPR038257">
    <property type="entry name" value="CRISPR-assoc_Cas3_HD_sf"/>
</dbReference>
<dbReference type="SMART" id="SM00487">
    <property type="entry name" value="DEXDc"/>
    <property type="match status" value="1"/>
</dbReference>
<dbReference type="EMBL" id="VLLF01000019">
    <property type="protein sequence ID" value="TWI78682.1"/>
    <property type="molecule type" value="Genomic_DNA"/>
</dbReference>
<dbReference type="Proteomes" id="UP000320593">
    <property type="component" value="Unassembled WGS sequence"/>
</dbReference>
<evidence type="ECO:0000256" key="1">
    <source>
        <dbReference type="ARBA" id="ARBA00006847"/>
    </source>
</evidence>
<evidence type="ECO:0000256" key="4">
    <source>
        <dbReference type="ARBA" id="ARBA00022801"/>
    </source>
</evidence>
<evidence type="ECO:0000256" key="2">
    <source>
        <dbReference type="ARBA" id="ARBA00009046"/>
    </source>
</evidence>
<dbReference type="Gene3D" id="3.40.50.300">
    <property type="entry name" value="P-loop containing nucleotide triphosphate hydrolases"/>
    <property type="match status" value="1"/>
</dbReference>
<keyword evidence="9" id="KW-0347">Helicase</keyword>
<dbReference type="InterPro" id="IPR014001">
    <property type="entry name" value="Helicase_ATP-bd"/>
</dbReference>